<organism evidence="4 5">
    <name type="scientific">Gymnopilus junonius</name>
    <name type="common">Spectacular rustgill mushroom</name>
    <name type="synonym">Gymnopilus spectabilis subsp. junonius</name>
    <dbReference type="NCBI Taxonomy" id="109634"/>
    <lineage>
        <taxon>Eukaryota</taxon>
        <taxon>Fungi</taxon>
        <taxon>Dikarya</taxon>
        <taxon>Basidiomycota</taxon>
        <taxon>Agaricomycotina</taxon>
        <taxon>Agaricomycetes</taxon>
        <taxon>Agaricomycetidae</taxon>
        <taxon>Agaricales</taxon>
        <taxon>Agaricineae</taxon>
        <taxon>Hymenogastraceae</taxon>
        <taxon>Gymnopilus</taxon>
    </lineage>
</organism>
<dbReference type="PANTHER" id="PTHR48104">
    <property type="entry name" value="METACASPASE-4"/>
    <property type="match status" value="1"/>
</dbReference>
<dbReference type="OrthoDB" id="3223806at2759"/>
<feature type="region of interest" description="Disordered" evidence="2">
    <location>
        <begin position="524"/>
        <end position="560"/>
    </location>
</feature>
<dbReference type="Gene3D" id="3.40.50.12660">
    <property type="match status" value="1"/>
</dbReference>
<sequence>MDRNRWTPLWQPGQLFQHPFGCFMDRLRAEFRLLYSLITHLRVNHYQEPITFRRLFSSLKRLVVNSLVLPDWIRRKAMNPPSLPALENEKVNKPMADRVPEAKIRRKALLIGIQRVREKAILQEVQNVQDSRPKRPKHTKNRSSQAKQMERGMLQGPHKDVAATRLMLEELYQYAPGDITMLIDDDDPNHLQPTRANIIAQIRQLVKDVKDGDRFFFHYSGHSGQHATTDIEEEDGMNEYILTCDGEEIMDNELRTELVDPLPPSCSLTAVLDSCHSCSLLDLVHFRCNRIYVPWLNKGRRRTDTAWEGNTRQQAMAGSSGSGSGSKARSDSQPLNFLAGLAIRSFRGMAEQLQAGAEAGAGAETSTVQFEVSVDDAVGIPDALVVSQKNLALSIHTAFPDPVRFIDSPASATSRQYDSPVGMYCHGNCRKDPNWIRRDCAPMADVVCLSSAKDSQRTWEDANGNSMTQCLVKILRDSHSTNRRVSLREVLTLISHDIHKYYIDLHKQSREYKKDVKVHNEQRIARGKEAKESEDVEMHNFQDPQLSSHRPLDMNRPFLP</sequence>
<dbReference type="GO" id="GO:0004197">
    <property type="term" value="F:cysteine-type endopeptidase activity"/>
    <property type="evidence" value="ECO:0007669"/>
    <property type="project" value="InterPro"/>
</dbReference>
<dbReference type="GO" id="GO:0006508">
    <property type="term" value="P:proteolysis"/>
    <property type="evidence" value="ECO:0007669"/>
    <property type="project" value="InterPro"/>
</dbReference>
<feature type="compositionally biased region" description="Polar residues" evidence="2">
    <location>
        <begin position="308"/>
        <end position="317"/>
    </location>
</feature>
<reference evidence="4" key="1">
    <citation type="submission" date="2020-11" db="EMBL/GenBank/DDBJ databases">
        <authorList>
            <consortium name="DOE Joint Genome Institute"/>
            <person name="Ahrendt S."/>
            <person name="Riley R."/>
            <person name="Andreopoulos W."/>
            <person name="LaButti K."/>
            <person name="Pangilinan J."/>
            <person name="Ruiz-duenas F.J."/>
            <person name="Barrasa J.M."/>
            <person name="Sanchez-Garcia M."/>
            <person name="Camarero S."/>
            <person name="Miyauchi S."/>
            <person name="Serrano A."/>
            <person name="Linde D."/>
            <person name="Babiker R."/>
            <person name="Drula E."/>
            <person name="Ayuso-Fernandez I."/>
            <person name="Pacheco R."/>
            <person name="Padilla G."/>
            <person name="Ferreira P."/>
            <person name="Barriuso J."/>
            <person name="Kellner H."/>
            <person name="Castanera R."/>
            <person name="Alfaro M."/>
            <person name="Ramirez L."/>
            <person name="Pisabarro A.G."/>
            <person name="Kuo A."/>
            <person name="Tritt A."/>
            <person name="Lipzen A."/>
            <person name="He G."/>
            <person name="Yan M."/>
            <person name="Ng V."/>
            <person name="Cullen D."/>
            <person name="Martin F."/>
            <person name="Rosso M.-N."/>
            <person name="Henrissat B."/>
            <person name="Hibbett D."/>
            <person name="Martinez A.T."/>
            <person name="Grigoriev I.V."/>
        </authorList>
    </citation>
    <scope>NUCLEOTIDE SEQUENCE</scope>
    <source>
        <strain evidence="4">AH 44721</strain>
    </source>
</reference>
<feature type="domain" description="Peptidase C14 caspase" evidence="3">
    <location>
        <begin position="154"/>
        <end position="499"/>
    </location>
</feature>
<evidence type="ECO:0000313" key="5">
    <source>
        <dbReference type="Proteomes" id="UP000724874"/>
    </source>
</evidence>
<dbReference type="Proteomes" id="UP000724874">
    <property type="component" value="Unassembled WGS sequence"/>
</dbReference>
<protein>
    <submittedName>
        <fullName evidence="4">Caspase domain-containing protein</fullName>
    </submittedName>
</protein>
<comment type="caution">
    <text evidence="4">The sequence shown here is derived from an EMBL/GenBank/DDBJ whole genome shotgun (WGS) entry which is preliminary data.</text>
</comment>
<proteinExistence type="inferred from homology"/>
<dbReference type="GO" id="GO:0005737">
    <property type="term" value="C:cytoplasm"/>
    <property type="evidence" value="ECO:0007669"/>
    <property type="project" value="TreeGrafter"/>
</dbReference>
<evidence type="ECO:0000313" key="4">
    <source>
        <dbReference type="EMBL" id="KAF8905813.1"/>
    </source>
</evidence>
<dbReference type="PANTHER" id="PTHR48104:SF30">
    <property type="entry name" value="METACASPASE-1"/>
    <property type="match status" value="1"/>
</dbReference>
<evidence type="ECO:0000259" key="3">
    <source>
        <dbReference type="Pfam" id="PF00656"/>
    </source>
</evidence>
<feature type="region of interest" description="Disordered" evidence="2">
    <location>
        <begin position="306"/>
        <end position="331"/>
    </location>
</feature>
<feature type="region of interest" description="Disordered" evidence="2">
    <location>
        <begin position="124"/>
        <end position="153"/>
    </location>
</feature>
<dbReference type="AlphaFoldDB" id="A0A9P5NUJ8"/>
<name>A0A9P5NUJ8_GYMJU</name>
<dbReference type="InterPro" id="IPR011600">
    <property type="entry name" value="Pept_C14_caspase"/>
</dbReference>
<accession>A0A9P5NUJ8</accession>
<dbReference type="EMBL" id="JADNYJ010000021">
    <property type="protein sequence ID" value="KAF8905813.1"/>
    <property type="molecule type" value="Genomic_DNA"/>
</dbReference>
<keyword evidence="5" id="KW-1185">Reference proteome</keyword>
<evidence type="ECO:0000256" key="1">
    <source>
        <dbReference type="ARBA" id="ARBA00009005"/>
    </source>
</evidence>
<dbReference type="Pfam" id="PF00656">
    <property type="entry name" value="Peptidase_C14"/>
    <property type="match status" value="1"/>
</dbReference>
<evidence type="ECO:0000256" key="2">
    <source>
        <dbReference type="SAM" id="MobiDB-lite"/>
    </source>
</evidence>
<dbReference type="InterPro" id="IPR050452">
    <property type="entry name" value="Metacaspase"/>
</dbReference>
<comment type="similarity">
    <text evidence="1">Belongs to the peptidase C14B family.</text>
</comment>
<gene>
    <name evidence="4" type="ORF">CPB84DRAFT_1771255</name>
</gene>
<feature type="compositionally biased region" description="Basic and acidic residues" evidence="2">
    <location>
        <begin position="524"/>
        <end position="540"/>
    </location>
</feature>